<dbReference type="InterPro" id="IPR055096">
    <property type="entry name" value="Ig_NUP210_1st"/>
</dbReference>
<reference evidence="6 7" key="1">
    <citation type="submission" date="2011-07" db="EMBL/GenBank/DDBJ databases">
        <authorList>
            <person name="Coyne R."/>
            <person name="Brami D."/>
            <person name="Johnson J."/>
            <person name="Hostetler J."/>
            <person name="Hannick L."/>
            <person name="Clark T."/>
            <person name="Cassidy-Hanley D."/>
            <person name="Inman J."/>
        </authorList>
    </citation>
    <scope>NUCLEOTIDE SEQUENCE [LARGE SCALE GENOMIC DNA]</scope>
    <source>
        <strain evidence="6 7">G5</strain>
    </source>
</reference>
<proteinExistence type="predicted"/>
<dbReference type="RefSeq" id="XP_004029883.1">
    <property type="nucleotide sequence ID" value="XM_004029835.1"/>
</dbReference>
<dbReference type="OrthoDB" id="361283at2759"/>
<organism evidence="6 7">
    <name type="scientific">Ichthyophthirius multifiliis</name>
    <name type="common">White spot disease agent</name>
    <name type="synonym">Ich</name>
    <dbReference type="NCBI Taxonomy" id="5932"/>
    <lineage>
        <taxon>Eukaryota</taxon>
        <taxon>Sar</taxon>
        <taxon>Alveolata</taxon>
        <taxon>Ciliophora</taxon>
        <taxon>Intramacronucleata</taxon>
        <taxon>Oligohymenophorea</taxon>
        <taxon>Hymenostomatida</taxon>
        <taxon>Ophryoglenina</taxon>
        <taxon>Ichthyophthirius</taxon>
    </lineage>
</organism>
<keyword evidence="6" id="KW-0808">Transferase</keyword>
<dbReference type="eggNOG" id="KOG1833">
    <property type="taxonomic scope" value="Eukaryota"/>
</dbReference>
<keyword evidence="7" id="KW-1185">Reference proteome</keyword>
<evidence type="ECO:0000259" key="3">
    <source>
        <dbReference type="Pfam" id="PF22967"/>
    </source>
</evidence>
<dbReference type="Pfam" id="PF24902">
    <property type="entry name" value="Ig_NUP210_9th"/>
    <property type="match status" value="1"/>
</dbReference>
<sequence>MIYIIKLFFIIKILILSVISQSNRIHDNHKKVNKLNVLLPQIFQDLEQRAPQYNLEAINGCYKWKSSNPKALVVYGINDQENPNCQSKAVVKLNTVEPFDNIIWIEVTDKNTEDVIKVESKIAKVHKIEILTKLRTVNVQDLSVLEIIGYDIEGNSFSSLEGLHFEWNIIQDEKIFEFITFKESKIQTTQLRKNIEESHFQSDLIVIKAIQTGQAQINVKLKEKEYILMSQNISLQAIDKFDIFPSNNLYLLPYTHLQYQLIYSKKSKVDNIIDLSQEKYEWKIDDLQVGKVSQKGELYTLTKLYQATKITVKPKKEVNYQVTSTVTVVEPFLLEILIKEFTDNDVWERNDKEFVPEKFRNKINLVKDREYYMKIVIYDNNRNPIKLTKNVEIDTKLDQLKFKILEKRNFNEFKIKPVQLVPLTEISSNLIKVTNPLDKSNAYYPKAGREIKNQIDVQIVMPVKLLKPSETIYLPNLKKQVFKLHVIGGSGEYKWDSTDNNVFESSQNRIHVKKAGFGQLFVSDKYNENNKDVVNVQIVDIWKVQPLEQMMEVIQDGEINTFGSAFFNSINNNNFPNLELSYELMLDEIQSLKNSNDYIRKILQQYEIKGFQGLDEYIKLGLITQNEINQIHKTYNNYGICSQFKIKAEQTGEHTGKLQIWEGEYQQMEEQNVSVKVFKPFESVIEQNYYSFFKKDEVVISMNSKYNWTFNYGPSQWENQRKINIRTQIENIQGNSDCDQLKHNIPSFTTQGNVTRFYTLQCGFCRKSQENMFISRIFVQNQADEKLPRPLEMENNLRIWCNVPHSLYIYPLQDLIEGKFNEWENAKTSKFQNYYLRQNMKHFFHINVFDSRNLPFYVFSSLKIEWSLSTMACGDITELSLSENKEKCENFSQEITKSDESRRLDLRECTGRINSIQMKAINTQLEGSLDQHAPFNVNDEIILNIAKNVECIPQQLNLYNNIYNKYNVNLVHGSGVFSVSNNSTEVVVFEQKQRNLQIQPLRNGASSFVVKDQQQIGSEEIECNIQVREPQQVILRLLQDIIPIGGSTEAFVEVLNDQGKKYSENQIQIMDIYLESDTSDEEQTLQIRKGKTENGEVQIFSIMGKKKGNYRLVASLKHNNPNNFMYPQENKLFSLKSNSVDLEVFPSLEAYPPKLVLHQLCQTSLQLIGGPSDSTRVKFFTRFLNENQKVISLQQIDSKLYDVQALAGAKGKVDLEFSIQIQNEQMLLSSTIVPVQVEDIDDAKIYGMNDRSLHLGTTVRLIAQIFIKGQQMSIGLCALNIQWQSKVDGVLKISQPSQNTVIGNSPSFYAVNATAIDVGVSEIELIINFTQGNNHKNYVKTVAKVDVISPALVPLPTYVLLADRKPSFLLIPPKSGYFLPLQNIQRYTFESSSNEQIKVDGNGYILTGDKKGISGHVKVQNKQIQQDVMSIHVHVVSIYSLIVENSHLVSQMQIEGESQHTIRMQDFLGRSFPTQLENIKLNVKVSNSKVLSAVIQENSLLQIRAVSRGVSICTVFLENNPHIYDTFLVSVDSIITPASPVNVHIGGWVQFAVSQNNKGSNQVAGKWSCINENVAQIDPFSGIAKAIQQGETIIEYNDGIFYKSKVYVRQIGEIVCNSKNLVLTNWKNDPNYKEEYRVIFQAYFKDRNGNKEALNNYKDLNGINNNLIFTCNIEKKTDKKWFLVSTVVHDDHIECLVKLHEYTSLYPNQYMPSQLNLIVKVQSRSENSNFQFFQEFKFVNLYWGVIIPEKKIQLNRNYFDKNIIIQTNILPDVSLQGYSSKNIIRSQQFKQNENLYEINVVIDDKNDKFNKTIVIKHPKIQQIAKIDIFYDPMGEYSSTSDNSYEDQKESFWDLYSLPWYDAFIALVIIGLTTIIFTTVYL</sequence>
<feature type="transmembrane region" description="Helical" evidence="1">
    <location>
        <begin position="1857"/>
        <end position="1880"/>
    </location>
</feature>
<gene>
    <name evidence="6" type="ORF">IMG5_171300</name>
</gene>
<feature type="chain" id="PRO_5003408365" evidence="2">
    <location>
        <begin position="21"/>
        <end position="1881"/>
    </location>
</feature>
<evidence type="ECO:0000313" key="7">
    <source>
        <dbReference type="Proteomes" id="UP000008983"/>
    </source>
</evidence>
<feature type="non-terminal residue" evidence="6">
    <location>
        <position position="1881"/>
    </location>
</feature>
<keyword evidence="1" id="KW-0472">Membrane</keyword>
<dbReference type="InterPro" id="IPR056899">
    <property type="entry name" value="Ig_NUP210_9th"/>
</dbReference>
<dbReference type="InParanoid" id="G0R1L8"/>
<keyword evidence="6" id="KW-0548">Nucleotidyltransferase</keyword>
<dbReference type="OMA" id="HNMYEGT"/>
<accession>G0R1L8</accession>
<name>G0R1L8_ICHMU</name>
<evidence type="ECO:0000259" key="5">
    <source>
        <dbReference type="Pfam" id="PF24902"/>
    </source>
</evidence>
<dbReference type="EC" id="2.7.7.7" evidence="6"/>
<dbReference type="EMBL" id="GL984222">
    <property type="protein sequence ID" value="EGR28647.1"/>
    <property type="molecule type" value="Genomic_DNA"/>
</dbReference>
<keyword evidence="2" id="KW-0732">Signal</keyword>
<dbReference type="GeneID" id="14904724"/>
<evidence type="ECO:0000259" key="4">
    <source>
        <dbReference type="Pfam" id="PF22969"/>
    </source>
</evidence>
<feature type="domain" description="NUP210 Ig-like" evidence="4">
    <location>
        <begin position="143"/>
        <end position="226"/>
    </location>
</feature>
<dbReference type="Pfam" id="PF26182">
    <property type="entry name" value="Ig_NUP210_5th"/>
    <property type="match status" value="1"/>
</dbReference>
<dbReference type="PANTHER" id="PTHR23019">
    <property type="entry name" value="NUCLEAR PORE MEMBRANE GLYCOPROTEIN GP210-RELATED"/>
    <property type="match status" value="1"/>
</dbReference>
<dbReference type="InterPro" id="IPR045197">
    <property type="entry name" value="NUP210-like"/>
</dbReference>
<dbReference type="STRING" id="857967.G0R1L8"/>
<dbReference type="PANTHER" id="PTHR23019:SF0">
    <property type="entry name" value="NUCLEAR PORE MEMBRANE GLYCOPROTEIN 210"/>
    <property type="match status" value="1"/>
</dbReference>
<dbReference type="Proteomes" id="UP000008983">
    <property type="component" value="Unassembled WGS sequence"/>
</dbReference>
<feature type="domain" description="NUP210 Ig-like" evidence="3">
    <location>
        <begin position="30"/>
        <end position="119"/>
    </location>
</feature>
<evidence type="ECO:0000256" key="1">
    <source>
        <dbReference type="SAM" id="Phobius"/>
    </source>
</evidence>
<dbReference type="GO" id="GO:0003887">
    <property type="term" value="F:DNA-directed DNA polymerase activity"/>
    <property type="evidence" value="ECO:0007669"/>
    <property type="project" value="UniProtKB-EC"/>
</dbReference>
<feature type="domain" description="NUP210 Ig-like" evidence="5">
    <location>
        <begin position="953"/>
        <end position="1012"/>
    </location>
</feature>
<protein>
    <submittedName>
        <fullName evidence="6">Nucleoporin 210, putative</fullName>
        <ecNumber evidence="6">2.7.7.7</ecNumber>
    </submittedName>
</protein>
<evidence type="ECO:0000256" key="2">
    <source>
        <dbReference type="SAM" id="SignalP"/>
    </source>
</evidence>
<dbReference type="Pfam" id="PF22967">
    <property type="entry name" value="Ig_NUP210_1st"/>
    <property type="match status" value="1"/>
</dbReference>
<feature type="signal peptide" evidence="2">
    <location>
        <begin position="1"/>
        <end position="20"/>
    </location>
</feature>
<evidence type="ECO:0000313" key="6">
    <source>
        <dbReference type="EMBL" id="EGR28647.1"/>
    </source>
</evidence>
<dbReference type="Pfam" id="PF22969">
    <property type="entry name" value="Ig_NUP210_2nd"/>
    <property type="match status" value="1"/>
</dbReference>
<keyword evidence="1" id="KW-1133">Transmembrane helix</keyword>
<dbReference type="InterPro" id="IPR055097">
    <property type="entry name" value="Ig_NUP210_2nd"/>
</dbReference>
<keyword evidence="1" id="KW-0812">Transmembrane</keyword>
<dbReference type="GO" id="GO:0005643">
    <property type="term" value="C:nuclear pore"/>
    <property type="evidence" value="ECO:0007669"/>
    <property type="project" value="TreeGrafter"/>
</dbReference>